<comment type="caution">
    <text evidence="2">The sequence shown here is derived from an EMBL/GenBank/DDBJ whole genome shotgun (WGS) entry which is preliminary data.</text>
</comment>
<dbReference type="STRING" id="420778.A0A1S8BKL4"/>
<reference evidence="2 3" key="1">
    <citation type="submission" date="2017-01" db="EMBL/GenBank/DDBJ databases">
        <title>Draft genome sequence of Diplodia seriata F98.1, a fungal species involved in grapevine trunk diseases.</title>
        <authorList>
            <person name="Robert-Siegwald G."/>
            <person name="Vallet J."/>
            <person name="Abou-Mansour E."/>
            <person name="Xu J."/>
            <person name="Rey P."/>
            <person name="Bertsch C."/>
            <person name="Rego C."/>
            <person name="Larignon P."/>
            <person name="Fontaine F."/>
            <person name="Lebrun M.-H."/>
        </authorList>
    </citation>
    <scope>NUCLEOTIDE SEQUENCE [LARGE SCALE GENOMIC DNA]</scope>
    <source>
        <strain evidence="2 3">F98.1</strain>
    </source>
</reference>
<protein>
    <submittedName>
        <fullName evidence="2">RutC family protein</fullName>
    </submittedName>
</protein>
<dbReference type="Gene3D" id="3.30.1330.40">
    <property type="entry name" value="RutC-like"/>
    <property type="match status" value="1"/>
</dbReference>
<dbReference type="PANTHER" id="PTHR11803:SF42">
    <property type="entry name" value="MMF1"/>
    <property type="match status" value="1"/>
</dbReference>
<name>A0A1S8BKL4_9PEZI</name>
<dbReference type="OrthoDB" id="309640at2759"/>
<comment type="similarity">
    <text evidence="1">Belongs to the RutC family.</text>
</comment>
<sequence>MAPSRDAVYTSGAPKPPPFLSQAIKDGGRVYCSGQVGMDAQTGKMVEGTVQDRTRQVLQNLAAVLEAAGSDPSSVIKVNIFLTDMGDFAAMNDVYDAFFSEPKPARTCVAVKSLPLGTDVEIECVAKIAAAKL</sequence>
<dbReference type="Pfam" id="PF01042">
    <property type="entry name" value="Ribonuc_L-PSP"/>
    <property type="match status" value="1"/>
</dbReference>
<dbReference type="NCBIfam" id="TIGR00004">
    <property type="entry name" value="Rid family detoxifying hydrolase"/>
    <property type="match status" value="1"/>
</dbReference>
<dbReference type="GO" id="GO:0005829">
    <property type="term" value="C:cytosol"/>
    <property type="evidence" value="ECO:0007669"/>
    <property type="project" value="TreeGrafter"/>
</dbReference>
<evidence type="ECO:0000313" key="3">
    <source>
        <dbReference type="Proteomes" id="UP000190776"/>
    </source>
</evidence>
<dbReference type="Proteomes" id="UP000190776">
    <property type="component" value="Unassembled WGS sequence"/>
</dbReference>
<dbReference type="InterPro" id="IPR006056">
    <property type="entry name" value="RidA"/>
</dbReference>
<dbReference type="AlphaFoldDB" id="A0A1S8BKL4"/>
<proteinExistence type="inferred from homology"/>
<evidence type="ECO:0000313" key="2">
    <source>
        <dbReference type="EMBL" id="OMP87999.1"/>
    </source>
</evidence>
<accession>A0A1S8BKL4</accession>
<evidence type="ECO:0000256" key="1">
    <source>
        <dbReference type="ARBA" id="ARBA00010552"/>
    </source>
</evidence>
<dbReference type="FunFam" id="3.30.1330.40:FF:000001">
    <property type="entry name" value="L-PSP family endoribonuclease"/>
    <property type="match status" value="1"/>
</dbReference>
<dbReference type="SUPFAM" id="SSF55298">
    <property type="entry name" value="YjgF-like"/>
    <property type="match status" value="1"/>
</dbReference>
<dbReference type="GO" id="GO:0005739">
    <property type="term" value="C:mitochondrion"/>
    <property type="evidence" value="ECO:0007669"/>
    <property type="project" value="UniProtKB-ARBA"/>
</dbReference>
<dbReference type="CDD" id="cd00448">
    <property type="entry name" value="YjgF_YER057c_UK114_family"/>
    <property type="match status" value="1"/>
</dbReference>
<dbReference type="PANTHER" id="PTHR11803">
    <property type="entry name" value="2-IMINOBUTANOATE/2-IMINOPROPANOATE DEAMINASE RIDA"/>
    <property type="match status" value="1"/>
</dbReference>
<dbReference type="InterPro" id="IPR035959">
    <property type="entry name" value="RutC-like_sf"/>
</dbReference>
<dbReference type="InterPro" id="IPR006175">
    <property type="entry name" value="YjgF/YER057c/UK114"/>
</dbReference>
<gene>
    <name evidence="2" type="ORF">BK809_0008093</name>
</gene>
<dbReference type="EMBL" id="MSZU01000076">
    <property type="protein sequence ID" value="OMP87999.1"/>
    <property type="molecule type" value="Genomic_DNA"/>
</dbReference>
<dbReference type="GO" id="GO:0019239">
    <property type="term" value="F:deaminase activity"/>
    <property type="evidence" value="ECO:0007669"/>
    <property type="project" value="TreeGrafter"/>
</dbReference>
<organism evidence="2 3">
    <name type="scientific">Diplodia seriata</name>
    <dbReference type="NCBI Taxonomy" id="420778"/>
    <lineage>
        <taxon>Eukaryota</taxon>
        <taxon>Fungi</taxon>
        <taxon>Dikarya</taxon>
        <taxon>Ascomycota</taxon>
        <taxon>Pezizomycotina</taxon>
        <taxon>Dothideomycetes</taxon>
        <taxon>Dothideomycetes incertae sedis</taxon>
        <taxon>Botryosphaeriales</taxon>
        <taxon>Botryosphaeriaceae</taxon>
        <taxon>Diplodia</taxon>
    </lineage>
</organism>